<dbReference type="Proteomes" id="UP000594454">
    <property type="component" value="Chromosome 3"/>
</dbReference>
<evidence type="ECO:0000313" key="2">
    <source>
        <dbReference type="Proteomes" id="UP000594454"/>
    </source>
</evidence>
<dbReference type="InParanoid" id="A0A7R8YSY9"/>
<keyword evidence="2" id="KW-1185">Reference proteome</keyword>
<sequence>MSAKFRVKVDSELLNLSEIEIIDRCDENIAIELDGEFLDYESFISKYYQRESTQLLDASADTSFNLSDREEPIMALNFSDLKAFIPVFDGRAEDTFNFVYSCLQAINLAPESQKPILF</sequence>
<gene>
    <name evidence="1" type="ORF">HERILL_LOCUS7292</name>
</gene>
<dbReference type="AlphaFoldDB" id="A0A7R8YSY9"/>
<name>A0A7R8YSY9_HERIL</name>
<accession>A0A7R8YSY9</accession>
<protein>
    <submittedName>
        <fullName evidence="1">Uncharacterized protein</fullName>
    </submittedName>
</protein>
<proteinExistence type="predicted"/>
<organism evidence="1 2">
    <name type="scientific">Hermetia illucens</name>
    <name type="common">Black soldier fly</name>
    <dbReference type="NCBI Taxonomy" id="343691"/>
    <lineage>
        <taxon>Eukaryota</taxon>
        <taxon>Metazoa</taxon>
        <taxon>Ecdysozoa</taxon>
        <taxon>Arthropoda</taxon>
        <taxon>Hexapoda</taxon>
        <taxon>Insecta</taxon>
        <taxon>Pterygota</taxon>
        <taxon>Neoptera</taxon>
        <taxon>Endopterygota</taxon>
        <taxon>Diptera</taxon>
        <taxon>Brachycera</taxon>
        <taxon>Stratiomyomorpha</taxon>
        <taxon>Stratiomyidae</taxon>
        <taxon>Hermetiinae</taxon>
        <taxon>Hermetia</taxon>
    </lineage>
</organism>
<evidence type="ECO:0000313" key="1">
    <source>
        <dbReference type="EMBL" id="CAD7084397.1"/>
    </source>
</evidence>
<dbReference type="EMBL" id="LR899011">
    <property type="protein sequence ID" value="CAD7084397.1"/>
    <property type="molecule type" value="Genomic_DNA"/>
</dbReference>
<reference evidence="1 2" key="1">
    <citation type="submission" date="2020-11" db="EMBL/GenBank/DDBJ databases">
        <authorList>
            <person name="Wallbank WR R."/>
            <person name="Pardo Diaz C."/>
            <person name="Kozak K."/>
            <person name="Martin S."/>
            <person name="Jiggins C."/>
            <person name="Moest M."/>
            <person name="Warren A I."/>
            <person name="Generalovic N T."/>
            <person name="Byers J.R.P. K."/>
            <person name="Montejo-Kovacevich G."/>
            <person name="Yen C E."/>
        </authorList>
    </citation>
    <scope>NUCLEOTIDE SEQUENCE [LARGE SCALE GENOMIC DNA]</scope>
</reference>